<dbReference type="SMART" id="SM00998">
    <property type="entry name" value="ADSL_C"/>
    <property type="match status" value="1"/>
</dbReference>
<proteinExistence type="predicted"/>
<dbReference type="InterPro" id="IPR008948">
    <property type="entry name" value="L-Aspartase-like"/>
</dbReference>
<evidence type="ECO:0000313" key="4">
    <source>
        <dbReference type="Proteomes" id="UP000297851"/>
    </source>
</evidence>
<evidence type="ECO:0000259" key="2">
    <source>
        <dbReference type="SMART" id="SM00998"/>
    </source>
</evidence>
<dbReference type="Proteomes" id="UP000297851">
    <property type="component" value="Unassembled WGS sequence"/>
</dbReference>
<dbReference type="InterPro" id="IPR019468">
    <property type="entry name" value="AdenyloSucc_lyase_C"/>
</dbReference>
<organism evidence="3 4">
    <name type="scientific">Cryobacterium sandaracinum</name>
    <dbReference type="NCBI Taxonomy" id="1259247"/>
    <lineage>
        <taxon>Bacteria</taxon>
        <taxon>Bacillati</taxon>
        <taxon>Actinomycetota</taxon>
        <taxon>Actinomycetes</taxon>
        <taxon>Micrococcales</taxon>
        <taxon>Microbacteriaceae</taxon>
        <taxon>Cryobacterium</taxon>
    </lineage>
</organism>
<feature type="domain" description="Adenylosuccinate lyase C-terminal" evidence="2">
    <location>
        <begin position="61"/>
        <end position="142"/>
    </location>
</feature>
<comment type="caution">
    <text evidence="3">The sequence shown here is derived from an EMBL/GenBank/DDBJ whole genome shotgun (WGS) entry which is preliminary data.</text>
</comment>
<keyword evidence="1" id="KW-0456">Lyase</keyword>
<dbReference type="Gene3D" id="1.10.40.30">
    <property type="entry name" value="Fumarase/aspartase (C-terminal domain)"/>
    <property type="match status" value="1"/>
</dbReference>
<accession>A0ABY2J8F0</accession>
<dbReference type="RefSeq" id="WP_134374408.1">
    <property type="nucleotide sequence ID" value="NZ_SOGO01000033.1"/>
</dbReference>
<sequence length="156" mass="17023">MDPTLPAQTQIVRKRLRSDSEAGELLRLVGVEFGVGDGPRGAPARLDVDLERMRSNLDLTDGLVFSERVTTLLAEVLGKAAAFALVQRASEECYRTNRPLRVVLSALITAGGHPEELRSRAWSAFDDDLSLRQTDAGIDRVLARYLESTASKGTSL</sequence>
<gene>
    <name evidence="3" type="ORF">E3T25_11825</name>
</gene>
<reference evidence="3 4" key="1">
    <citation type="submission" date="2019-03" db="EMBL/GenBank/DDBJ databases">
        <title>Genomics of glacier-inhabiting Cryobacterium strains.</title>
        <authorList>
            <person name="Liu Q."/>
            <person name="Xin Y.-H."/>
        </authorList>
    </citation>
    <scope>NUCLEOTIDE SEQUENCE [LARGE SCALE GENOMIC DNA]</scope>
    <source>
        <strain evidence="3 4">TMT2-16</strain>
    </source>
</reference>
<keyword evidence="4" id="KW-1185">Reference proteome</keyword>
<dbReference type="EMBL" id="SOGO01000033">
    <property type="protein sequence ID" value="TFD01230.1"/>
    <property type="molecule type" value="Genomic_DNA"/>
</dbReference>
<protein>
    <recommendedName>
        <fullName evidence="2">Adenylosuccinate lyase C-terminal domain-containing protein</fullName>
    </recommendedName>
</protein>
<evidence type="ECO:0000256" key="1">
    <source>
        <dbReference type="ARBA" id="ARBA00023239"/>
    </source>
</evidence>
<evidence type="ECO:0000313" key="3">
    <source>
        <dbReference type="EMBL" id="TFD01230.1"/>
    </source>
</evidence>
<dbReference type="SUPFAM" id="SSF48557">
    <property type="entry name" value="L-aspartase-like"/>
    <property type="match status" value="1"/>
</dbReference>
<name>A0ABY2J8F0_9MICO</name>